<feature type="repeat" description="ANK" evidence="3">
    <location>
        <begin position="188"/>
        <end position="220"/>
    </location>
</feature>
<dbReference type="InterPro" id="IPR036047">
    <property type="entry name" value="F-box-like_dom_sf"/>
</dbReference>
<feature type="repeat" description="ANK" evidence="3">
    <location>
        <begin position="120"/>
        <end position="148"/>
    </location>
</feature>
<evidence type="ECO:0000256" key="3">
    <source>
        <dbReference type="PROSITE-ProRule" id="PRU00023"/>
    </source>
</evidence>
<evidence type="ECO:0000313" key="5">
    <source>
        <dbReference type="Proteomes" id="UP000623467"/>
    </source>
</evidence>
<dbReference type="PROSITE" id="PS50297">
    <property type="entry name" value="ANK_REP_REGION"/>
    <property type="match status" value="2"/>
</dbReference>
<dbReference type="OrthoDB" id="194358at2759"/>
<comment type="caution">
    <text evidence="4">The sequence shown here is derived from an EMBL/GenBank/DDBJ whole genome shotgun (WGS) entry which is preliminary data.</text>
</comment>
<feature type="repeat" description="ANK" evidence="3">
    <location>
        <begin position="156"/>
        <end position="188"/>
    </location>
</feature>
<sequence>MTKAYFNELPPELILQLSPSLPIASLNALGLTCRRLHQTIQPDLEARITPELARELLLWAAESKPHILTKLLSTPHSVHPNSWGLWWKTPLHVAAKAGNLETARLLLDTGASPAAQWDQDEYQPLHLAVENNDVAMATLLLDRGAPIDDSFGCDGGCETALQNACWMGHLELVKLLLGRGAALERRGHYGTALGFAVHGRSLDVVRFLLAQGADATVKKPLYVLLVGGPPLPHSGSLLYSAMGLRPPASERRPFRPRNGEPVKWVGLPLSEEKKKLMALLMAHGATKDGAMKTISKHLAALAEVAQHTEEEYLDVIAGMFKEAEDAIPEVLKAGAFSETSVLRR</sequence>
<evidence type="ECO:0000256" key="2">
    <source>
        <dbReference type="ARBA" id="ARBA00023043"/>
    </source>
</evidence>
<organism evidence="4 5">
    <name type="scientific">Mycena sanguinolenta</name>
    <dbReference type="NCBI Taxonomy" id="230812"/>
    <lineage>
        <taxon>Eukaryota</taxon>
        <taxon>Fungi</taxon>
        <taxon>Dikarya</taxon>
        <taxon>Basidiomycota</taxon>
        <taxon>Agaricomycotina</taxon>
        <taxon>Agaricomycetes</taxon>
        <taxon>Agaricomycetidae</taxon>
        <taxon>Agaricales</taxon>
        <taxon>Marasmiineae</taxon>
        <taxon>Mycenaceae</taxon>
        <taxon>Mycena</taxon>
    </lineage>
</organism>
<dbReference type="PROSITE" id="PS50088">
    <property type="entry name" value="ANK_REPEAT"/>
    <property type="match status" value="4"/>
</dbReference>
<dbReference type="Proteomes" id="UP000623467">
    <property type="component" value="Unassembled WGS sequence"/>
</dbReference>
<dbReference type="PANTHER" id="PTHR24198">
    <property type="entry name" value="ANKYRIN REPEAT AND PROTEIN KINASE DOMAIN-CONTAINING PROTEIN"/>
    <property type="match status" value="1"/>
</dbReference>
<dbReference type="SUPFAM" id="SSF48403">
    <property type="entry name" value="Ankyrin repeat"/>
    <property type="match status" value="1"/>
</dbReference>
<name>A0A8H6Z6E7_9AGAR</name>
<dbReference type="PANTHER" id="PTHR24198:SF165">
    <property type="entry name" value="ANKYRIN REPEAT-CONTAINING PROTEIN-RELATED"/>
    <property type="match status" value="1"/>
</dbReference>
<dbReference type="SMART" id="SM00248">
    <property type="entry name" value="ANK"/>
    <property type="match status" value="4"/>
</dbReference>
<accession>A0A8H6Z6E7</accession>
<dbReference type="PRINTS" id="PR01415">
    <property type="entry name" value="ANKYRIN"/>
</dbReference>
<proteinExistence type="predicted"/>
<dbReference type="AlphaFoldDB" id="A0A8H6Z6E7"/>
<dbReference type="InterPro" id="IPR036770">
    <property type="entry name" value="Ankyrin_rpt-contain_sf"/>
</dbReference>
<dbReference type="Pfam" id="PF12796">
    <property type="entry name" value="Ank_2"/>
    <property type="match status" value="2"/>
</dbReference>
<reference evidence="4" key="1">
    <citation type="submission" date="2020-05" db="EMBL/GenBank/DDBJ databases">
        <title>Mycena genomes resolve the evolution of fungal bioluminescence.</title>
        <authorList>
            <person name="Tsai I.J."/>
        </authorList>
    </citation>
    <scope>NUCLEOTIDE SEQUENCE</scope>
    <source>
        <strain evidence="4">160909Yilan</strain>
    </source>
</reference>
<gene>
    <name evidence="4" type="ORF">MSAN_00640000</name>
</gene>
<dbReference type="SUPFAM" id="SSF81383">
    <property type="entry name" value="F-box domain"/>
    <property type="match status" value="1"/>
</dbReference>
<keyword evidence="2 3" id="KW-0040">ANK repeat</keyword>
<evidence type="ECO:0008006" key="6">
    <source>
        <dbReference type="Google" id="ProtNLM"/>
    </source>
</evidence>
<keyword evidence="1" id="KW-0677">Repeat</keyword>
<dbReference type="InterPro" id="IPR002110">
    <property type="entry name" value="Ankyrin_rpt"/>
</dbReference>
<evidence type="ECO:0000313" key="4">
    <source>
        <dbReference type="EMBL" id="KAF7370100.1"/>
    </source>
</evidence>
<feature type="repeat" description="ANK" evidence="3">
    <location>
        <begin position="86"/>
        <end position="118"/>
    </location>
</feature>
<dbReference type="Gene3D" id="1.25.40.20">
    <property type="entry name" value="Ankyrin repeat-containing domain"/>
    <property type="match status" value="1"/>
</dbReference>
<keyword evidence="5" id="KW-1185">Reference proteome</keyword>
<evidence type="ECO:0000256" key="1">
    <source>
        <dbReference type="ARBA" id="ARBA00022737"/>
    </source>
</evidence>
<dbReference type="EMBL" id="JACAZH010000004">
    <property type="protein sequence ID" value="KAF7370100.1"/>
    <property type="molecule type" value="Genomic_DNA"/>
</dbReference>
<protein>
    <recommendedName>
        <fullName evidence="6">Ankyrin</fullName>
    </recommendedName>
</protein>